<feature type="transmembrane region" description="Helical" evidence="6">
    <location>
        <begin position="151"/>
        <end position="173"/>
    </location>
</feature>
<evidence type="ECO:0000256" key="4">
    <source>
        <dbReference type="ARBA" id="ARBA00023136"/>
    </source>
</evidence>
<sequence>MKWQKWQKTKKAIGNIGSTLSLIVLAVILFNVVTSKMSGENPSIFGYQMKAVLSGSMEPDIKTGSIIFIKVASDRDQFEKGDVITFITEENILVTHRIAKVKDGGSHFITKGDHNNGPDLEPVHIKNIVGRYTGITIPYVGYAFKITESRLGAALLLFLPGILLIGHGLITLWRTMRISENYRDSEAQTPNE</sequence>
<dbReference type="EC" id="3.4.21.89" evidence="5"/>
<comment type="subcellular location">
    <subcellularLocation>
        <location evidence="1">Membrane</location>
    </subcellularLocation>
</comment>
<feature type="transmembrane region" description="Helical" evidence="6">
    <location>
        <begin position="12"/>
        <end position="33"/>
    </location>
</feature>
<dbReference type="SUPFAM" id="SSF51306">
    <property type="entry name" value="LexA/Signal peptidase"/>
    <property type="match status" value="1"/>
</dbReference>
<dbReference type="RefSeq" id="WP_120115800.1">
    <property type="nucleotide sequence ID" value="NZ_QYTW02000001.1"/>
</dbReference>
<gene>
    <name evidence="7" type="ORF">D5F11_001645</name>
</gene>
<keyword evidence="2 6" id="KW-0812">Transmembrane</keyword>
<dbReference type="AlphaFoldDB" id="A0A429XDR9"/>
<accession>A0A429XDR9</accession>
<keyword evidence="7" id="KW-0378">Hydrolase</keyword>
<dbReference type="OrthoDB" id="2243765at2"/>
<dbReference type="EMBL" id="QYTW02000001">
    <property type="protein sequence ID" value="RST61605.1"/>
    <property type="molecule type" value="Genomic_DNA"/>
</dbReference>
<evidence type="ECO:0000256" key="5">
    <source>
        <dbReference type="NCBIfam" id="TIGR02228"/>
    </source>
</evidence>
<evidence type="ECO:0000313" key="8">
    <source>
        <dbReference type="Proteomes" id="UP000287296"/>
    </source>
</evidence>
<dbReference type="InterPro" id="IPR019533">
    <property type="entry name" value="Peptidase_S26"/>
</dbReference>
<evidence type="ECO:0000256" key="1">
    <source>
        <dbReference type="ARBA" id="ARBA00004370"/>
    </source>
</evidence>
<dbReference type="PANTHER" id="PTHR10806">
    <property type="entry name" value="SIGNAL PEPTIDASE COMPLEX CATALYTIC SUBUNIT SEC11"/>
    <property type="match status" value="1"/>
</dbReference>
<dbReference type="GO" id="GO:0004252">
    <property type="term" value="F:serine-type endopeptidase activity"/>
    <property type="evidence" value="ECO:0007669"/>
    <property type="project" value="UniProtKB-UniRule"/>
</dbReference>
<dbReference type="CDD" id="cd06530">
    <property type="entry name" value="S26_SPase_I"/>
    <property type="match status" value="1"/>
</dbReference>
<evidence type="ECO:0000313" key="7">
    <source>
        <dbReference type="EMBL" id="RST61605.1"/>
    </source>
</evidence>
<comment type="caution">
    <text evidence="7">The sequence shown here is derived from an EMBL/GenBank/DDBJ whole genome shotgun (WGS) entry which is preliminary data.</text>
</comment>
<organism evidence="7 8">
    <name type="scientific">Siminovitchia terrae</name>
    <name type="common">Bacillus terrae</name>
    <dbReference type="NCBI Taxonomy" id="1914933"/>
    <lineage>
        <taxon>Bacteria</taxon>
        <taxon>Bacillati</taxon>
        <taxon>Bacillota</taxon>
        <taxon>Bacilli</taxon>
        <taxon>Bacillales</taxon>
        <taxon>Bacillaceae</taxon>
        <taxon>Siminovitchia</taxon>
    </lineage>
</organism>
<dbReference type="GO" id="GO:0009003">
    <property type="term" value="F:signal peptidase activity"/>
    <property type="evidence" value="ECO:0007669"/>
    <property type="project" value="UniProtKB-EC"/>
</dbReference>
<dbReference type="Proteomes" id="UP000287296">
    <property type="component" value="Unassembled WGS sequence"/>
</dbReference>
<dbReference type="NCBIfam" id="TIGR02228">
    <property type="entry name" value="sigpep_I_arch"/>
    <property type="match status" value="1"/>
</dbReference>
<protein>
    <recommendedName>
        <fullName evidence="5">Signal peptidase I</fullName>
        <ecNumber evidence="5">3.4.21.89</ecNumber>
    </recommendedName>
</protein>
<dbReference type="GO" id="GO:0016020">
    <property type="term" value="C:membrane"/>
    <property type="evidence" value="ECO:0007669"/>
    <property type="project" value="UniProtKB-SubCell"/>
</dbReference>
<reference evidence="7 8" key="1">
    <citation type="submission" date="2018-12" db="EMBL/GenBank/DDBJ databases">
        <authorList>
            <person name="Sun L."/>
            <person name="Chen Z."/>
        </authorList>
    </citation>
    <scope>NUCLEOTIDE SEQUENCE [LARGE SCALE GENOMIC DNA]</scope>
    <source>
        <strain evidence="7 8">LMG 29736</strain>
    </source>
</reference>
<dbReference type="GO" id="GO:0006465">
    <property type="term" value="P:signal peptide processing"/>
    <property type="evidence" value="ECO:0007669"/>
    <property type="project" value="UniProtKB-UniRule"/>
</dbReference>
<dbReference type="InterPro" id="IPR001733">
    <property type="entry name" value="Peptidase_S26B"/>
</dbReference>
<name>A0A429XDR9_SIMTE</name>
<dbReference type="PANTHER" id="PTHR10806:SF6">
    <property type="entry name" value="SIGNAL PEPTIDASE COMPLEX CATALYTIC SUBUNIT SEC11"/>
    <property type="match status" value="1"/>
</dbReference>
<dbReference type="NCBIfam" id="NF046067">
    <property type="entry name" value="SigPepSipWBacil"/>
    <property type="match status" value="1"/>
</dbReference>
<proteinExistence type="predicted"/>
<evidence type="ECO:0000256" key="2">
    <source>
        <dbReference type="ARBA" id="ARBA00022692"/>
    </source>
</evidence>
<keyword evidence="4 6" id="KW-0472">Membrane</keyword>
<evidence type="ECO:0000256" key="3">
    <source>
        <dbReference type="ARBA" id="ARBA00022989"/>
    </source>
</evidence>
<dbReference type="PRINTS" id="PR00728">
    <property type="entry name" value="SIGNALPTASE"/>
</dbReference>
<evidence type="ECO:0000256" key="6">
    <source>
        <dbReference type="SAM" id="Phobius"/>
    </source>
</evidence>
<keyword evidence="3 6" id="KW-1133">Transmembrane helix</keyword>
<dbReference type="InterPro" id="IPR036286">
    <property type="entry name" value="LexA/Signal_pep-like_sf"/>
</dbReference>